<proteinExistence type="predicted"/>
<feature type="compositionally biased region" description="Polar residues" evidence="1">
    <location>
        <begin position="542"/>
        <end position="555"/>
    </location>
</feature>
<feature type="region of interest" description="Disordered" evidence="1">
    <location>
        <begin position="266"/>
        <end position="300"/>
    </location>
</feature>
<feature type="compositionally biased region" description="Basic and acidic residues" evidence="1">
    <location>
        <begin position="239"/>
        <end position="253"/>
    </location>
</feature>
<feature type="compositionally biased region" description="Polar residues" evidence="1">
    <location>
        <begin position="408"/>
        <end position="434"/>
    </location>
</feature>
<feature type="domain" description="Rad9-like Rad53-binding" evidence="2">
    <location>
        <begin position="609"/>
        <end position="671"/>
    </location>
</feature>
<accession>A0A1E3NVD4</accession>
<evidence type="ECO:0000259" key="2">
    <source>
        <dbReference type="Pfam" id="PF08605"/>
    </source>
</evidence>
<dbReference type="AlphaFoldDB" id="A0A1E3NVD4"/>
<dbReference type="RefSeq" id="XP_019036197.1">
    <property type="nucleotide sequence ID" value="XM_019184226.1"/>
</dbReference>
<dbReference type="EMBL" id="KV454214">
    <property type="protein sequence ID" value="ODQ56990.1"/>
    <property type="molecule type" value="Genomic_DNA"/>
</dbReference>
<keyword evidence="4" id="KW-1185">Reference proteome</keyword>
<dbReference type="InterPro" id="IPR013914">
    <property type="entry name" value="Rad9_Rad53-bd_dom_fun"/>
</dbReference>
<name>A0A1E3NVD4_WICAA</name>
<dbReference type="Pfam" id="PF08605">
    <property type="entry name" value="Rad9_Rad53_bind"/>
    <property type="match status" value="1"/>
</dbReference>
<feature type="region of interest" description="Disordered" evidence="1">
    <location>
        <begin position="408"/>
        <end position="440"/>
    </location>
</feature>
<feature type="compositionally biased region" description="Polar residues" evidence="1">
    <location>
        <begin position="511"/>
        <end position="526"/>
    </location>
</feature>
<dbReference type="GeneID" id="30201472"/>
<evidence type="ECO:0000313" key="3">
    <source>
        <dbReference type="EMBL" id="ODQ56990.1"/>
    </source>
</evidence>
<dbReference type="STRING" id="683960.A0A1E3NVD4"/>
<reference evidence="3 4" key="1">
    <citation type="journal article" date="2016" name="Proc. Natl. Acad. Sci. U.S.A.">
        <title>Comparative genomics of biotechnologically important yeasts.</title>
        <authorList>
            <person name="Riley R."/>
            <person name="Haridas S."/>
            <person name="Wolfe K.H."/>
            <person name="Lopes M.R."/>
            <person name="Hittinger C.T."/>
            <person name="Goeker M."/>
            <person name="Salamov A.A."/>
            <person name="Wisecaver J.H."/>
            <person name="Long T.M."/>
            <person name="Calvey C.H."/>
            <person name="Aerts A.L."/>
            <person name="Barry K.W."/>
            <person name="Choi C."/>
            <person name="Clum A."/>
            <person name="Coughlan A.Y."/>
            <person name="Deshpande S."/>
            <person name="Douglass A.P."/>
            <person name="Hanson S.J."/>
            <person name="Klenk H.-P."/>
            <person name="LaButti K.M."/>
            <person name="Lapidus A."/>
            <person name="Lindquist E.A."/>
            <person name="Lipzen A.M."/>
            <person name="Meier-Kolthoff J.P."/>
            <person name="Ohm R.A."/>
            <person name="Otillar R.P."/>
            <person name="Pangilinan J.L."/>
            <person name="Peng Y."/>
            <person name="Rokas A."/>
            <person name="Rosa C.A."/>
            <person name="Scheuner C."/>
            <person name="Sibirny A.A."/>
            <person name="Slot J.C."/>
            <person name="Stielow J.B."/>
            <person name="Sun H."/>
            <person name="Kurtzman C.P."/>
            <person name="Blackwell M."/>
            <person name="Grigoriev I.V."/>
            <person name="Jeffries T.W."/>
        </authorList>
    </citation>
    <scope>NUCLEOTIDE SEQUENCE [LARGE SCALE GENOMIC DNA]</scope>
    <source>
        <strain evidence="4">ATCC 58044 / CBS 1984 / NCYC 433 / NRRL Y-366-8</strain>
    </source>
</reference>
<evidence type="ECO:0000313" key="4">
    <source>
        <dbReference type="Proteomes" id="UP000094112"/>
    </source>
</evidence>
<dbReference type="Proteomes" id="UP000094112">
    <property type="component" value="Unassembled WGS sequence"/>
</dbReference>
<feature type="region of interest" description="Disordered" evidence="1">
    <location>
        <begin position="1"/>
        <end position="31"/>
    </location>
</feature>
<sequence>MSKQGTQTSPEANTSDSRPSQANGTYNQFLNDTQVIPFTKPESLIGSNSQPSRIQNLRVLSENEDNRIIDSSCDFKDSISTQALLDKEPDTVVIKEDIPVTERNEDESIRLSTAESSAPFKNLKLPDGESPWLSRVKDPFNDSETPWLNKIRDPFKETPINEKVLDAMGETPNSTRKVLVNSLNTPSAAHKIFQKLREKGNQKELDFDSQTVPELFKDTQPPSLEKEHEGSNNDVTMDLNHEIDSPRKDHFTDDVPTQVVNDTLIIGDPNQHSEPQDPKSDNTQADIQVPGTAPEVDHSLVIENDEISKDLDAGESSPINSDDEKNFSLDYGRRLHSEPVSGDYLNILAEDSIQKYHRDLTKRGLQLENQSKSFAGDTQRISQSKRLNSLPLNLDTDTLHQAKITVQGNKNTQEQGAPKQVTKSHLTSSPNVEESSPAIREKADTFEIEKAKADDNNNIETNTINTSNKSFHSQAVDFNALAENITQEFSDVDDESKVVDNTIEEEADNLKLQTEWNEGTSKSSNPVIRPTRNSKRKKSSKANDLQLQFTSSPDKSINHSDLSIVLDANTSQIDDNDHDISTNDQQSILTPEYDVNVLPNGILREETHNLSEEDIRFKDSVWCLANTRYYPGLILSLGKKGLEVKFFESTDEVNGGIFPLDIQIGDTVKIGRLPYAA</sequence>
<organism evidence="3 4">
    <name type="scientific">Wickerhamomyces anomalus (strain ATCC 58044 / CBS 1984 / NCYC 433 / NRRL Y-366-8)</name>
    <name type="common">Yeast</name>
    <name type="synonym">Hansenula anomala</name>
    <dbReference type="NCBI Taxonomy" id="683960"/>
    <lineage>
        <taxon>Eukaryota</taxon>
        <taxon>Fungi</taxon>
        <taxon>Dikarya</taxon>
        <taxon>Ascomycota</taxon>
        <taxon>Saccharomycotina</taxon>
        <taxon>Saccharomycetes</taxon>
        <taxon>Phaffomycetales</taxon>
        <taxon>Wickerhamomycetaceae</taxon>
        <taxon>Wickerhamomyces</taxon>
    </lineage>
</organism>
<evidence type="ECO:0000256" key="1">
    <source>
        <dbReference type="SAM" id="MobiDB-lite"/>
    </source>
</evidence>
<gene>
    <name evidence="3" type="ORF">WICANDRAFT_70957</name>
</gene>
<protein>
    <recommendedName>
        <fullName evidence="2">Rad9-like Rad53-binding domain-containing protein</fullName>
    </recommendedName>
</protein>
<feature type="region of interest" description="Disordered" evidence="1">
    <location>
        <begin position="204"/>
        <end position="254"/>
    </location>
</feature>
<feature type="region of interest" description="Disordered" evidence="1">
    <location>
        <begin position="509"/>
        <end position="555"/>
    </location>
</feature>